<name>A0A917J416_9BACT</name>
<reference evidence="4" key="2">
    <citation type="submission" date="2020-09" db="EMBL/GenBank/DDBJ databases">
        <authorList>
            <person name="Sun Q."/>
            <person name="Zhou Y."/>
        </authorList>
    </citation>
    <scope>NUCLEOTIDE SEQUENCE</scope>
    <source>
        <strain evidence="4">CGMCC 1.15290</strain>
    </source>
</reference>
<comment type="caution">
    <text evidence="4">The sequence shown here is derived from an EMBL/GenBank/DDBJ whole genome shotgun (WGS) entry which is preliminary data.</text>
</comment>
<sequence length="204" mass="24101">MNYLAHAWLSFNDEGILMGNMLSDFVKGRQRYTYSEEVQKGITLHRAIDEFTDAHVLTASAKQVFRPSLGLYAGAFTDIAYDHFLAKDASENSEEGWRSFTDGTYSALKRYAEAHPVPERFARMLHYMKAENWLFNYRHRWCIENSFRGMTYRAKFLEESNTIAAYAAFENNYEHLQQCYQEFFPLLKAFAWEQYLYLCKKTEF</sequence>
<dbReference type="PANTHER" id="PTHR38764:SF1">
    <property type="entry name" value="ACYL CARRIER PROTEIN PHOSPHODIESTERASE"/>
    <property type="match status" value="1"/>
</dbReference>
<evidence type="ECO:0000256" key="1">
    <source>
        <dbReference type="ARBA" id="ARBA00022516"/>
    </source>
</evidence>
<proteinExistence type="predicted"/>
<evidence type="ECO:0000256" key="2">
    <source>
        <dbReference type="ARBA" id="ARBA00022801"/>
    </source>
</evidence>
<dbReference type="AlphaFoldDB" id="A0A917J416"/>
<accession>A0A917J416</accession>
<dbReference type="GO" id="GO:0006633">
    <property type="term" value="P:fatty acid biosynthetic process"/>
    <property type="evidence" value="ECO:0007669"/>
    <property type="project" value="InterPro"/>
</dbReference>
<keyword evidence="5" id="KW-1185">Reference proteome</keyword>
<evidence type="ECO:0000313" key="5">
    <source>
        <dbReference type="Proteomes" id="UP000627292"/>
    </source>
</evidence>
<dbReference type="GO" id="GO:0008770">
    <property type="term" value="F:[acyl-carrier-protein] phosphodiesterase activity"/>
    <property type="evidence" value="ECO:0007669"/>
    <property type="project" value="InterPro"/>
</dbReference>
<keyword evidence="2" id="KW-0378">Hydrolase</keyword>
<keyword evidence="1" id="KW-0444">Lipid biosynthesis</keyword>
<organism evidence="4 5">
    <name type="scientific">Filimonas zeae</name>
    <dbReference type="NCBI Taxonomy" id="1737353"/>
    <lineage>
        <taxon>Bacteria</taxon>
        <taxon>Pseudomonadati</taxon>
        <taxon>Bacteroidota</taxon>
        <taxon>Chitinophagia</taxon>
        <taxon>Chitinophagales</taxon>
        <taxon>Chitinophagaceae</taxon>
        <taxon>Filimonas</taxon>
    </lineage>
</organism>
<dbReference type="PANTHER" id="PTHR38764">
    <property type="entry name" value="ACYL CARRIER PROTEIN PHOSPHODIESTERASE"/>
    <property type="match status" value="1"/>
</dbReference>
<dbReference type="RefSeq" id="WP_188958514.1">
    <property type="nucleotide sequence ID" value="NZ_BMIB01000006.1"/>
</dbReference>
<evidence type="ECO:0000256" key="3">
    <source>
        <dbReference type="ARBA" id="ARBA00023098"/>
    </source>
</evidence>
<dbReference type="Pfam" id="PF04336">
    <property type="entry name" value="ACP_PD"/>
    <property type="match status" value="1"/>
</dbReference>
<keyword evidence="3" id="KW-0443">Lipid metabolism</keyword>
<reference evidence="4" key="1">
    <citation type="journal article" date="2014" name="Int. J. Syst. Evol. Microbiol.">
        <title>Complete genome sequence of Corynebacterium casei LMG S-19264T (=DSM 44701T), isolated from a smear-ripened cheese.</title>
        <authorList>
            <consortium name="US DOE Joint Genome Institute (JGI-PGF)"/>
            <person name="Walter F."/>
            <person name="Albersmeier A."/>
            <person name="Kalinowski J."/>
            <person name="Ruckert C."/>
        </authorList>
    </citation>
    <scope>NUCLEOTIDE SEQUENCE</scope>
    <source>
        <strain evidence="4">CGMCC 1.15290</strain>
    </source>
</reference>
<dbReference type="EMBL" id="BMIB01000006">
    <property type="protein sequence ID" value="GGH81506.1"/>
    <property type="molecule type" value="Genomic_DNA"/>
</dbReference>
<protein>
    <submittedName>
        <fullName evidence="4">ACP phosphodiesterase</fullName>
    </submittedName>
</protein>
<gene>
    <name evidence="4" type="ORF">GCM10011379_53990</name>
</gene>
<dbReference type="InterPro" id="IPR007431">
    <property type="entry name" value="ACP_PD"/>
</dbReference>
<evidence type="ECO:0000313" key="4">
    <source>
        <dbReference type="EMBL" id="GGH81506.1"/>
    </source>
</evidence>
<dbReference type="Proteomes" id="UP000627292">
    <property type="component" value="Unassembled WGS sequence"/>
</dbReference>